<gene>
    <name evidence="1" type="ORF">CU097_003267</name>
</gene>
<keyword evidence="2" id="KW-1185">Reference proteome</keyword>
<dbReference type="AlphaFoldDB" id="A0A367J3S9"/>
<dbReference type="EMBL" id="PJQL01002325">
    <property type="protein sequence ID" value="RCH84590.1"/>
    <property type="molecule type" value="Genomic_DNA"/>
</dbReference>
<sequence>MVSFTKDHVLKLKQQVNGLVWDEIINKITKVLSPQSTAATVAEVWCFDMV</sequence>
<proteinExistence type="predicted"/>
<organism evidence="1 2">
    <name type="scientific">Rhizopus azygosporus</name>
    <name type="common">Rhizopus microsporus var. azygosporus</name>
    <dbReference type="NCBI Taxonomy" id="86630"/>
    <lineage>
        <taxon>Eukaryota</taxon>
        <taxon>Fungi</taxon>
        <taxon>Fungi incertae sedis</taxon>
        <taxon>Mucoromycota</taxon>
        <taxon>Mucoromycotina</taxon>
        <taxon>Mucoromycetes</taxon>
        <taxon>Mucorales</taxon>
        <taxon>Mucorineae</taxon>
        <taxon>Rhizopodaceae</taxon>
        <taxon>Rhizopus</taxon>
    </lineage>
</organism>
<reference evidence="1 2" key="1">
    <citation type="journal article" date="2018" name="G3 (Bethesda)">
        <title>Phylogenetic and Phylogenomic Definition of Rhizopus Species.</title>
        <authorList>
            <person name="Gryganskyi A.P."/>
            <person name="Golan J."/>
            <person name="Dolatabadi S."/>
            <person name="Mondo S."/>
            <person name="Robb S."/>
            <person name="Idnurm A."/>
            <person name="Muszewska A."/>
            <person name="Steczkiewicz K."/>
            <person name="Masonjones S."/>
            <person name="Liao H.L."/>
            <person name="Gajdeczka M.T."/>
            <person name="Anike F."/>
            <person name="Vuek A."/>
            <person name="Anishchenko I.M."/>
            <person name="Voigt K."/>
            <person name="de Hoog G.S."/>
            <person name="Smith M.E."/>
            <person name="Heitman J."/>
            <person name="Vilgalys R."/>
            <person name="Stajich J.E."/>
        </authorList>
    </citation>
    <scope>NUCLEOTIDE SEQUENCE [LARGE SCALE GENOMIC DNA]</scope>
    <source>
        <strain evidence="1 2">CBS 357.93</strain>
    </source>
</reference>
<dbReference type="Proteomes" id="UP000252139">
    <property type="component" value="Unassembled WGS sequence"/>
</dbReference>
<name>A0A367J3S9_RHIAZ</name>
<comment type="caution">
    <text evidence="1">The sequence shown here is derived from an EMBL/GenBank/DDBJ whole genome shotgun (WGS) entry which is preliminary data.</text>
</comment>
<evidence type="ECO:0000313" key="1">
    <source>
        <dbReference type="EMBL" id="RCH84590.1"/>
    </source>
</evidence>
<accession>A0A367J3S9</accession>
<evidence type="ECO:0000313" key="2">
    <source>
        <dbReference type="Proteomes" id="UP000252139"/>
    </source>
</evidence>
<protein>
    <submittedName>
        <fullName evidence="1">Uncharacterized protein</fullName>
    </submittedName>
</protein>